<sequence length="216" mass="24388">MKTQVKKEIRTNSKGIARSVKLNMRALLLIFAFMLTSITGFAHCDSYDGPVIKDALKALDKNNVQLVLKWIEPQQEKEIIPLFNKTYQLKNGDKEVYSIVEKHFLETLVRLHRETEGAPYTGLKPAGSMTPLVEMADNSIASDNVEVVVTTVTTHLEQILRDRYATVAKRNKTKDNSVKEGRAYVEAYVEYTHTLEALEHLLHGTISHSGSDHAQH</sequence>
<reference evidence="1" key="1">
    <citation type="journal article" date="2014" name="Int. J. Syst. Evol. Microbiol.">
        <title>Complete genome sequence of Corynebacterium casei LMG S-19264T (=DSM 44701T), isolated from a smear-ripened cheese.</title>
        <authorList>
            <consortium name="US DOE Joint Genome Institute (JGI-PGF)"/>
            <person name="Walter F."/>
            <person name="Albersmeier A."/>
            <person name="Kalinowski J."/>
            <person name="Ruckert C."/>
        </authorList>
    </citation>
    <scope>NUCLEOTIDE SEQUENCE</scope>
    <source>
        <strain evidence="1">KCTC 12113</strain>
    </source>
</reference>
<dbReference type="Proteomes" id="UP000634668">
    <property type="component" value="Unassembled WGS sequence"/>
</dbReference>
<keyword evidence="2" id="KW-1185">Reference proteome</keyword>
<dbReference type="Pfam" id="PF20046">
    <property type="entry name" value="DUF6448"/>
    <property type="match status" value="1"/>
</dbReference>
<accession>A0A918ISM2</accession>
<dbReference type="EMBL" id="BMWP01000007">
    <property type="protein sequence ID" value="GGW30251.1"/>
    <property type="molecule type" value="Genomic_DNA"/>
</dbReference>
<organism evidence="1 2">
    <name type="scientific">Arenibacter certesii</name>
    <dbReference type="NCBI Taxonomy" id="228955"/>
    <lineage>
        <taxon>Bacteria</taxon>
        <taxon>Pseudomonadati</taxon>
        <taxon>Bacteroidota</taxon>
        <taxon>Flavobacteriia</taxon>
        <taxon>Flavobacteriales</taxon>
        <taxon>Flavobacteriaceae</taxon>
        <taxon>Arenibacter</taxon>
    </lineage>
</organism>
<gene>
    <name evidence="1" type="ORF">GCM10007383_14440</name>
</gene>
<proteinExistence type="predicted"/>
<dbReference type="InterPro" id="IPR045613">
    <property type="entry name" value="DUF6448"/>
</dbReference>
<comment type="caution">
    <text evidence="1">The sequence shown here is derived from an EMBL/GenBank/DDBJ whole genome shotgun (WGS) entry which is preliminary data.</text>
</comment>
<dbReference type="RefSeq" id="WP_026812572.1">
    <property type="nucleotide sequence ID" value="NZ_BMWP01000007.1"/>
</dbReference>
<evidence type="ECO:0000313" key="1">
    <source>
        <dbReference type="EMBL" id="GGW30251.1"/>
    </source>
</evidence>
<evidence type="ECO:0000313" key="2">
    <source>
        <dbReference type="Proteomes" id="UP000634668"/>
    </source>
</evidence>
<dbReference type="AlphaFoldDB" id="A0A918ISM2"/>
<name>A0A918ISM2_9FLAO</name>
<protein>
    <submittedName>
        <fullName evidence="1">Uncharacterized protein</fullName>
    </submittedName>
</protein>
<reference evidence="1" key="2">
    <citation type="submission" date="2020-09" db="EMBL/GenBank/DDBJ databases">
        <authorList>
            <person name="Sun Q."/>
            <person name="Kim S."/>
        </authorList>
    </citation>
    <scope>NUCLEOTIDE SEQUENCE</scope>
    <source>
        <strain evidence="1">KCTC 12113</strain>
    </source>
</reference>